<gene>
    <name evidence="1" type="ORF">LCGC14_2503260</name>
</gene>
<evidence type="ECO:0000313" key="1">
    <source>
        <dbReference type="EMBL" id="KKL15671.1"/>
    </source>
</evidence>
<dbReference type="EMBL" id="LAZR01039972">
    <property type="protein sequence ID" value="KKL15671.1"/>
    <property type="molecule type" value="Genomic_DNA"/>
</dbReference>
<accession>A0A0F9DD01</accession>
<proteinExistence type="predicted"/>
<dbReference type="InterPro" id="IPR027476">
    <property type="entry name" value="DppA_N"/>
</dbReference>
<reference evidence="1" key="1">
    <citation type="journal article" date="2015" name="Nature">
        <title>Complex archaea that bridge the gap between prokaryotes and eukaryotes.</title>
        <authorList>
            <person name="Spang A."/>
            <person name="Saw J.H."/>
            <person name="Jorgensen S.L."/>
            <person name="Zaremba-Niedzwiedzka K."/>
            <person name="Martijn J."/>
            <person name="Lind A.E."/>
            <person name="van Eijk R."/>
            <person name="Schleper C."/>
            <person name="Guy L."/>
            <person name="Ettema T.J."/>
        </authorList>
    </citation>
    <scope>NUCLEOTIDE SEQUENCE</scope>
</reference>
<dbReference type="AlphaFoldDB" id="A0A0F9DD01"/>
<evidence type="ECO:0008006" key="2">
    <source>
        <dbReference type="Google" id="ProtNLM"/>
    </source>
</evidence>
<dbReference type="Gene3D" id="3.40.50.10780">
    <property type="entry name" value="Dipeptide transport protein"/>
    <property type="match status" value="1"/>
</dbReference>
<dbReference type="Pfam" id="PF04951">
    <property type="entry name" value="Peptidase_M55"/>
    <property type="match status" value="1"/>
</dbReference>
<name>A0A0F9DD01_9ZZZZ</name>
<sequence length="157" mass="16508">MKIMMGVDMEGITGIVSREHVARDGRLYGIGRELMVGDINAAVAGLLDAGVDEVVVWDNHASGINAPLPGLHPGATYCRGSGANRVRWVGLDDSFDGLILLGYHAKAGTLHAVLEHTMSSASWCRLAVNGREIGEAGIDGALAAMERFAKEARPGSV</sequence>
<comment type="caution">
    <text evidence="1">The sequence shown here is derived from an EMBL/GenBank/DDBJ whole genome shotgun (WGS) entry which is preliminary data.</text>
</comment>
<dbReference type="InterPro" id="IPR036177">
    <property type="entry name" value="Peptidase_M55_sf"/>
</dbReference>
<protein>
    <recommendedName>
        <fullName evidence="2">Peptidase M55 D-aminopeptidase</fullName>
    </recommendedName>
</protein>
<dbReference type="InterPro" id="IPR007035">
    <property type="entry name" value="Peptidase_M55"/>
</dbReference>
<dbReference type="SUPFAM" id="SSF63992">
    <property type="entry name" value="Dipeptide transport protein"/>
    <property type="match status" value="1"/>
</dbReference>
<organism evidence="1">
    <name type="scientific">marine sediment metagenome</name>
    <dbReference type="NCBI Taxonomy" id="412755"/>
    <lineage>
        <taxon>unclassified sequences</taxon>
        <taxon>metagenomes</taxon>
        <taxon>ecological metagenomes</taxon>
    </lineage>
</organism>